<dbReference type="Proteomes" id="UP001498398">
    <property type="component" value="Unassembled WGS sequence"/>
</dbReference>
<accession>A0ABR1JBE5</accession>
<evidence type="ECO:0000313" key="1">
    <source>
        <dbReference type="EMBL" id="KAK7453261.1"/>
    </source>
</evidence>
<organism evidence="1 2">
    <name type="scientific">Marasmiellus scandens</name>
    <dbReference type="NCBI Taxonomy" id="2682957"/>
    <lineage>
        <taxon>Eukaryota</taxon>
        <taxon>Fungi</taxon>
        <taxon>Dikarya</taxon>
        <taxon>Basidiomycota</taxon>
        <taxon>Agaricomycotina</taxon>
        <taxon>Agaricomycetes</taxon>
        <taxon>Agaricomycetidae</taxon>
        <taxon>Agaricales</taxon>
        <taxon>Marasmiineae</taxon>
        <taxon>Omphalotaceae</taxon>
        <taxon>Marasmiellus</taxon>
    </lineage>
</organism>
<reference evidence="1 2" key="1">
    <citation type="submission" date="2024-01" db="EMBL/GenBank/DDBJ databases">
        <title>A draft genome for the cacao thread blight pathogen Marasmiellus scandens.</title>
        <authorList>
            <person name="Baruah I.K."/>
            <person name="Leung J."/>
            <person name="Bukari Y."/>
            <person name="Amoako-Attah I."/>
            <person name="Meinhardt L.W."/>
            <person name="Bailey B.A."/>
            <person name="Cohen S.P."/>
        </authorList>
    </citation>
    <scope>NUCLEOTIDE SEQUENCE [LARGE SCALE GENOMIC DNA]</scope>
    <source>
        <strain evidence="1 2">GH-19</strain>
    </source>
</reference>
<sequence>MCRSTDNLAWSPHPPFSLPGTGLDSTRPAWFFSSSFFANNTGAIRIYNSPRIPSASVCGISIIIKCEYLLLCFKYSWRCIPHIRYMPLQSPSRYPFPRQRAT</sequence>
<comment type="caution">
    <text evidence="1">The sequence shown here is derived from an EMBL/GenBank/DDBJ whole genome shotgun (WGS) entry which is preliminary data.</text>
</comment>
<dbReference type="EMBL" id="JBANRG010000027">
    <property type="protein sequence ID" value="KAK7453261.1"/>
    <property type="molecule type" value="Genomic_DNA"/>
</dbReference>
<evidence type="ECO:0000313" key="2">
    <source>
        <dbReference type="Proteomes" id="UP001498398"/>
    </source>
</evidence>
<protein>
    <submittedName>
        <fullName evidence="1">Uncharacterized protein</fullName>
    </submittedName>
</protein>
<name>A0ABR1JBE5_9AGAR</name>
<proteinExistence type="predicted"/>
<gene>
    <name evidence="1" type="ORF">VKT23_011937</name>
</gene>
<keyword evidence="2" id="KW-1185">Reference proteome</keyword>